<evidence type="ECO:0000256" key="21">
    <source>
        <dbReference type="ARBA" id="ARBA00033317"/>
    </source>
</evidence>
<evidence type="ECO:0000256" key="8">
    <source>
        <dbReference type="ARBA" id="ARBA00022614"/>
    </source>
</evidence>
<dbReference type="FunFam" id="3.60.10.10:FF:000002">
    <property type="entry name" value="CCR4-NOT transcription complex subunit 6 like"/>
    <property type="match status" value="1"/>
</dbReference>
<evidence type="ECO:0000256" key="18">
    <source>
        <dbReference type="ARBA" id="ARBA00023242"/>
    </source>
</evidence>
<keyword evidence="15" id="KW-0694">RNA-binding</keyword>
<dbReference type="GO" id="GO:0005737">
    <property type="term" value="C:cytoplasm"/>
    <property type="evidence" value="ECO:0007669"/>
    <property type="project" value="UniProtKB-SubCell"/>
</dbReference>
<proteinExistence type="inferred from homology"/>
<evidence type="ECO:0000256" key="20">
    <source>
        <dbReference type="ARBA" id="ARBA00031469"/>
    </source>
</evidence>
<dbReference type="InterPro" id="IPR032675">
    <property type="entry name" value="LRR_dom_sf"/>
</dbReference>
<dbReference type="PANTHER" id="PTHR12121">
    <property type="entry name" value="CARBON CATABOLITE REPRESSOR PROTEIN 4"/>
    <property type="match status" value="1"/>
</dbReference>
<evidence type="ECO:0000256" key="12">
    <source>
        <dbReference type="ARBA" id="ARBA00022801"/>
    </source>
</evidence>
<dbReference type="Pfam" id="PF23598">
    <property type="entry name" value="LRR_14"/>
    <property type="match status" value="1"/>
</dbReference>
<dbReference type="InterPro" id="IPR001611">
    <property type="entry name" value="Leu-rich_rpt"/>
</dbReference>
<evidence type="ECO:0000256" key="15">
    <source>
        <dbReference type="ARBA" id="ARBA00022884"/>
    </source>
</evidence>
<protein>
    <recommendedName>
        <fullName evidence="6">poly(A)-specific ribonuclease</fullName>
        <ecNumber evidence="6">3.1.13.4</ecNumber>
    </recommendedName>
    <alternativeName>
        <fullName evidence="19">Carbon catabolite repressor protein 4</fullName>
    </alternativeName>
    <alternativeName>
        <fullName evidence="20">Cytoplasmic deadenylase</fullName>
    </alternativeName>
    <alternativeName>
        <fullName evidence="21">Glucose-repressible alcohol dehydrogenase transcriptional effector</fullName>
    </alternativeName>
</protein>
<dbReference type="SMART" id="SM00369">
    <property type="entry name" value="LRR_TYP"/>
    <property type="match status" value="3"/>
</dbReference>
<dbReference type="SUPFAM" id="SSF56219">
    <property type="entry name" value="DNase I-like"/>
    <property type="match status" value="1"/>
</dbReference>
<dbReference type="GO" id="GO:0004535">
    <property type="term" value="F:poly(A)-specific ribonuclease activity"/>
    <property type="evidence" value="ECO:0007669"/>
    <property type="project" value="UniProtKB-EC"/>
</dbReference>
<sequence length="694" mass="79276">MPTEYFYECPSRAQRNPILLTQEDIAVGKCKKWTEFEIYGGVRHISPAVWNMKFLTHLHCANNSIQKIPPEIVQLECLTCLDLSNNKLRLIPAEIGDMTSLRDLNLAHNNIRQLPYELGRLFLLNNLYLKGNPLSQDILTILSEVPNGANPTQKLITSFLDNLPVDLVLSKENKHRSISPSKSRQLVRPHKHFNEDISRELSKEELERLSHLTTGVALQKVSSSHVPLITTPVHSVSVRVEENVQLTINRHWCRRENRIKRKKNWIYERRWPGGLPPLFPIIPSPIVVPRQSRTADFLSRTERLAHTPAYEIDKLTTTSPPQRPWITLSSGPRELPCASFTVMCYNILCDKYATRQHYGYCPQWALQWEYRKRGIMEEIKHYSADIIALQEVETDQFYNLFLPELRKNGYNGIFSPKSRARTMTEAERKHVDGCAIFYNSRKFRLVKENLIEFNQLAMANAEGEGGKQMLNRVMPKDNIGLAAILETTDAVWVDSKVGETGNQQLLVCTCHVHWDPEFSDVKLVQTMMLIHELRNIIEESCISLRPGCPGPDTNSIPLVLCGDLNSLPDSGVVEYLVKGRVSTSHSDFKDFEYKDCVSKLAACGLEGESFIHPFKLEQAHSSALMPYTNYTYDFKGIIDYILYSRNSMRPVGVLGALDQTWLNEQKVLGCPHPHVPSDHLPLVVELELSQSRRS</sequence>
<evidence type="ECO:0000256" key="9">
    <source>
        <dbReference type="ARBA" id="ARBA00022722"/>
    </source>
</evidence>
<dbReference type="InterPro" id="IPR003591">
    <property type="entry name" value="Leu-rich_rpt_typical-subtyp"/>
</dbReference>
<dbReference type="OrthoDB" id="428734at2759"/>
<evidence type="ECO:0000256" key="1">
    <source>
        <dbReference type="ARBA" id="ARBA00001663"/>
    </source>
</evidence>
<keyword evidence="25" id="KW-1185">Reference proteome</keyword>
<dbReference type="PROSITE" id="PS51450">
    <property type="entry name" value="LRR"/>
    <property type="match status" value="1"/>
</dbReference>
<keyword evidence="13" id="KW-0269">Exonuclease</keyword>
<evidence type="ECO:0000259" key="22">
    <source>
        <dbReference type="Pfam" id="PF03372"/>
    </source>
</evidence>
<dbReference type="EMBL" id="CAJFCJ010000019">
    <property type="protein sequence ID" value="CAD5123795.1"/>
    <property type="molecule type" value="Genomic_DNA"/>
</dbReference>
<evidence type="ECO:0000313" key="24">
    <source>
        <dbReference type="EMBL" id="CAD5123795.1"/>
    </source>
</evidence>
<evidence type="ECO:0000256" key="19">
    <source>
        <dbReference type="ARBA" id="ARBA00030493"/>
    </source>
</evidence>
<keyword evidence="14" id="KW-0460">Magnesium</keyword>
<keyword evidence="18" id="KW-0539">Nucleus</keyword>
<dbReference type="Proteomes" id="UP000549394">
    <property type="component" value="Unassembled WGS sequence"/>
</dbReference>
<comment type="subcellular location">
    <subcellularLocation>
        <location evidence="4">Cytoplasm</location>
    </subcellularLocation>
    <subcellularLocation>
        <location evidence="3">Nucleus</location>
    </subcellularLocation>
</comment>
<dbReference type="EC" id="3.1.13.4" evidence="6"/>
<keyword evidence="9" id="KW-0540">Nuclease</keyword>
<evidence type="ECO:0000256" key="7">
    <source>
        <dbReference type="ARBA" id="ARBA00022490"/>
    </source>
</evidence>
<evidence type="ECO:0000256" key="16">
    <source>
        <dbReference type="ARBA" id="ARBA00023015"/>
    </source>
</evidence>
<keyword evidence="12" id="KW-0378">Hydrolase</keyword>
<dbReference type="InterPro" id="IPR005135">
    <property type="entry name" value="Endo/exonuclease/phosphatase"/>
</dbReference>
<dbReference type="CDD" id="cd09097">
    <property type="entry name" value="Deadenylase_CCR4"/>
    <property type="match status" value="1"/>
</dbReference>
<evidence type="ECO:0000256" key="6">
    <source>
        <dbReference type="ARBA" id="ARBA00012161"/>
    </source>
</evidence>
<keyword evidence="16" id="KW-0805">Transcription regulation</keyword>
<gene>
    <name evidence="24" type="ORF">DGYR_LOCUS11429</name>
</gene>
<evidence type="ECO:0000256" key="11">
    <source>
        <dbReference type="ARBA" id="ARBA00022737"/>
    </source>
</evidence>
<keyword evidence="11" id="KW-0677">Repeat</keyword>
<dbReference type="Gene3D" id="3.80.10.10">
    <property type="entry name" value="Ribonuclease Inhibitor"/>
    <property type="match status" value="1"/>
</dbReference>
<accession>A0A7I8W6J0</accession>
<evidence type="ECO:0000256" key="5">
    <source>
        <dbReference type="ARBA" id="ARBA00010774"/>
    </source>
</evidence>
<keyword evidence="8" id="KW-0433">Leucine-rich repeat</keyword>
<evidence type="ECO:0000256" key="13">
    <source>
        <dbReference type="ARBA" id="ARBA00022839"/>
    </source>
</evidence>
<evidence type="ECO:0000256" key="10">
    <source>
        <dbReference type="ARBA" id="ARBA00022723"/>
    </source>
</evidence>
<reference evidence="24 25" key="1">
    <citation type="submission" date="2020-08" db="EMBL/GenBank/DDBJ databases">
        <authorList>
            <person name="Hejnol A."/>
        </authorList>
    </citation>
    <scope>NUCLEOTIDE SEQUENCE [LARGE SCALE GENOMIC DNA]</scope>
</reference>
<evidence type="ECO:0000256" key="4">
    <source>
        <dbReference type="ARBA" id="ARBA00004496"/>
    </source>
</evidence>
<comment type="cofactor">
    <cofactor evidence="2">
        <name>Mg(2+)</name>
        <dbReference type="ChEBI" id="CHEBI:18420"/>
    </cofactor>
</comment>
<evidence type="ECO:0000259" key="23">
    <source>
        <dbReference type="Pfam" id="PF23598"/>
    </source>
</evidence>
<dbReference type="InterPro" id="IPR036691">
    <property type="entry name" value="Endo/exonu/phosph_ase_sf"/>
</dbReference>
<dbReference type="GO" id="GO:0046872">
    <property type="term" value="F:metal ion binding"/>
    <property type="evidence" value="ECO:0007669"/>
    <property type="project" value="UniProtKB-KW"/>
</dbReference>
<keyword evidence="10" id="KW-0479">Metal-binding</keyword>
<name>A0A7I8W6J0_9ANNE</name>
<feature type="domain" description="Endonuclease/exonuclease/phosphatase" evidence="22">
    <location>
        <begin position="344"/>
        <end position="679"/>
    </location>
</feature>
<dbReference type="GO" id="GO:0003723">
    <property type="term" value="F:RNA binding"/>
    <property type="evidence" value="ECO:0007669"/>
    <property type="project" value="UniProtKB-KW"/>
</dbReference>
<comment type="catalytic activity">
    <reaction evidence="1">
        <text>Exonucleolytic cleavage of poly(A) to 5'-AMP.</text>
        <dbReference type="EC" id="3.1.13.4"/>
    </reaction>
</comment>
<dbReference type="SUPFAM" id="SSF52058">
    <property type="entry name" value="L domain-like"/>
    <property type="match status" value="1"/>
</dbReference>
<feature type="domain" description="Disease resistance R13L4/SHOC-2-like LRR" evidence="23">
    <location>
        <begin position="43"/>
        <end position="135"/>
    </location>
</feature>
<dbReference type="Gene3D" id="3.60.10.10">
    <property type="entry name" value="Endonuclease/exonuclease/phosphatase"/>
    <property type="match status" value="1"/>
</dbReference>
<keyword evidence="7" id="KW-0963">Cytoplasm</keyword>
<keyword evidence="17" id="KW-0804">Transcription</keyword>
<dbReference type="AlphaFoldDB" id="A0A7I8W6J0"/>
<comment type="similarity">
    <text evidence="5">Belongs to the CCR4/nocturin family.</text>
</comment>
<dbReference type="InterPro" id="IPR055414">
    <property type="entry name" value="LRR_R13L4/SHOC2-like"/>
</dbReference>
<comment type="caution">
    <text evidence="24">The sequence shown here is derived from an EMBL/GenBank/DDBJ whole genome shotgun (WGS) entry which is preliminary data.</text>
</comment>
<evidence type="ECO:0000256" key="3">
    <source>
        <dbReference type="ARBA" id="ARBA00004123"/>
    </source>
</evidence>
<evidence type="ECO:0000256" key="2">
    <source>
        <dbReference type="ARBA" id="ARBA00001946"/>
    </source>
</evidence>
<dbReference type="GO" id="GO:0005634">
    <property type="term" value="C:nucleus"/>
    <property type="evidence" value="ECO:0007669"/>
    <property type="project" value="UniProtKB-SubCell"/>
</dbReference>
<evidence type="ECO:0000256" key="14">
    <source>
        <dbReference type="ARBA" id="ARBA00022842"/>
    </source>
</evidence>
<dbReference type="InterPro" id="IPR050410">
    <property type="entry name" value="CCR4/nocturin_mRNA_transcr"/>
</dbReference>
<evidence type="ECO:0000313" key="25">
    <source>
        <dbReference type="Proteomes" id="UP000549394"/>
    </source>
</evidence>
<organism evidence="24 25">
    <name type="scientific">Dimorphilus gyrociliatus</name>
    <dbReference type="NCBI Taxonomy" id="2664684"/>
    <lineage>
        <taxon>Eukaryota</taxon>
        <taxon>Metazoa</taxon>
        <taxon>Spiralia</taxon>
        <taxon>Lophotrochozoa</taxon>
        <taxon>Annelida</taxon>
        <taxon>Polychaeta</taxon>
        <taxon>Polychaeta incertae sedis</taxon>
        <taxon>Dinophilidae</taxon>
        <taxon>Dimorphilus</taxon>
    </lineage>
</organism>
<dbReference type="Pfam" id="PF03372">
    <property type="entry name" value="Exo_endo_phos"/>
    <property type="match status" value="1"/>
</dbReference>
<evidence type="ECO:0000256" key="17">
    <source>
        <dbReference type="ARBA" id="ARBA00023163"/>
    </source>
</evidence>
<dbReference type="PANTHER" id="PTHR12121:SF100">
    <property type="entry name" value="POLY(A)-SPECIFIC RIBONUCLEASE"/>
    <property type="match status" value="1"/>
</dbReference>